<evidence type="ECO:0000256" key="5">
    <source>
        <dbReference type="ARBA" id="ARBA00023065"/>
    </source>
</evidence>
<feature type="domain" description="Ionotropic glutamate receptor C-terminal" evidence="13">
    <location>
        <begin position="660"/>
        <end position="1059"/>
    </location>
</feature>
<dbReference type="Gene3D" id="3.40.190.10">
    <property type="entry name" value="Periplasmic binding protein-like II"/>
    <property type="match status" value="1"/>
</dbReference>
<proteinExistence type="predicted"/>
<accession>A0A1X6P6C5</accession>
<keyword evidence="4 12" id="KW-1133">Transmembrane helix</keyword>
<dbReference type="Gene3D" id="1.10.287.70">
    <property type="match status" value="1"/>
</dbReference>
<keyword evidence="8" id="KW-0325">Glycoprotein</keyword>
<sequence>MQRCVGAPRCRDGRQLLGGDDAPPLARRHRHRAATAVLAAVAVVAAAAAQPAASQGATGAAVKRVRLAVLIPHNYKASNLMTTLYSSMRLAQWDINRADDVLPGHRLELDLLPLNRAPQSLAGLTTLCRAFLAPQLKGEDGETVASGPVNPPIHGILGPFTSPVASGLAPVVSANAYNLPTLSPTALIGDPRVVTLREQHLSFRSRRLFLVLPGGADAHARALVSTVLAMKQYREQVRNRDSSTAALLVNADLFRPERIGILYSTDAYGQGGLRVMLSAVDRRRQFAPNEKFVKSHALVEVVVALPFNVNEPETVLAQFAAASPRVIVVWALLMGGRAVRLFREAEKVGLVNDQHQWILSDGGSENDIWDVPVTPDPEASAAANDMGDKRDGGDATAADSGNALSDSFNDDDAPGLLPDADVTVDRDTAMAIKAVGALAIRQTSLMPSLAADAFERRWRRLNATDYPGAGTDMLRSQELDAYLLFGYDAVIAMARALDKVIRHRGGVAPDGFSLSPARAHPDKPVAAGTECVWGSPWEAGDELADALIATDFQGASGRVTLDFFDGIRPMAQAGFTVLNLQTRGGDAVWVPIANGSYVYSQHPTKVGDGFATTPGGLMDYRDYISGAWLQSLPSAWQQFPGGSSSRTRQYPYDRDSLRGRLQPLRVIVKPLAPFVRLDERRSGNDRFYGVAVDVLLRIAEELSFTVEMFASPEGMGTSEVLAALVPGGRIPVHQFGGGGTVALTGNASAGATLDDGVVDNTPAPQFDMAIGAISITSARAANLSFTTPFWQSSMQVMVRGSATGTSLWRFLAPLDLRVWALVVALTVTYGMMMLFFEGTQAVANADFRGRSALSSVALSIWHAAMVAVGGRQFVAAKTAEGRLVTVAFVTGVLVVAMAYTAELGAFLSTESAASVQLSSVEDIRGGVLPLHRIAVLVGGASEEWLQREIAGGGISGDFLTRAAVGDKPYLTCTVPEECESLLYRMIGDGWLSDGPLLKYRAGTTSCNLSVVPVQLTQEGFGFALPASARVSVLRELNTALMQLSERSILSRLKATYFVNDCLEQESGGGGSRLKPLTHTLSRS</sequence>
<dbReference type="Gene3D" id="3.40.50.2300">
    <property type="match status" value="3"/>
</dbReference>
<dbReference type="EMBL" id="KV918873">
    <property type="protein sequence ID" value="OSX76295.1"/>
    <property type="molecule type" value="Genomic_DNA"/>
</dbReference>
<feature type="region of interest" description="Disordered" evidence="11">
    <location>
        <begin position="372"/>
        <end position="412"/>
    </location>
</feature>
<evidence type="ECO:0000256" key="9">
    <source>
        <dbReference type="ARBA" id="ARBA00023286"/>
    </source>
</evidence>
<dbReference type="SMART" id="SM00079">
    <property type="entry name" value="PBPe"/>
    <property type="match status" value="1"/>
</dbReference>
<dbReference type="InterPro" id="IPR001320">
    <property type="entry name" value="Iontro_rcpt_C"/>
</dbReference>
<reference evidence="14 15" key="1">
    <citation type="submission" date="2017-03" db="EMBL/GenBank/DDBJ databases">
        <title>WGS assembly of Porphyra umbilicalis.</title>
        <authorList>
            <person name="Brawley S.H."/>
            <person name="Blouin N.A."/>
            <person name="Ficko-Blean E."/>
            <person name="Wheeler G.L."/>
            <person name="Lohr M."/>
            <person name="Goodson H.V."/>
            <person name="Jenkins J.W."/>
            <person name="Blaby-Haas C.E."/>
            <person name="Helliwell K.E."/>
            <person name="Chan C."/>
            <person name="Marriage T."/>
            <person name="Bhattacharya D."/>
            <person name="Klein A.S."/>
            <person name="Badis Y."/>
            <person name="Brodie J."/>
            <person name="Cao Y."/>
            <person name="Collen J."/>
            <person name="Dittami S.M."/>
            <person name="Gachon C.M."/>
            <person name="Green B.R."/>
            <person name="Karpowicz S."/>
            <person name="Kim J.W."/>
            <person name="Kudahl U."/>
            <person name="Lin S."/>
            <person name="Michel G."/>
            <person name="Mittag M."/>
            <person name="Olson B.J."/>
            <person name="Pangilinan J."/>
            <person name="Peng Y."/>
            <person name="Qiu H."/>
            <person name="Shu S."/>
            <person name="Singer J.T."/>
            <person name="Smith A.G."/>
            <person name="Sprecher B.N."/>
            <person name="Wagner V."/>
            <person name="Wang W."/>
            <person name="Wang Z.-Y."/>
            <person name="Yan J."/>
            <person name="Yarish C."/>
            <person name="Zoeuner-Riek S."/>
            <person name="Zhuang Y."/>
            <person name="Zou Y."/>
            <person name="Lindquist E.A."/>
            <person name="Grimwood J."/>
            <person name="Barry K."/>
            <person name="Rokhsar D.S."/>
            <person name="Schmutz J."/>
            <person name="Stiller J.W."/>
            <person name="Grossman A.R."/>
            <person name="Prochnik S.E."/>
        </authorList>
    </citation>
    <scope>NUCLEOTIDE SEQUENCE [LARGE SCALE GENOMIC DNA]</scope>
    <source>
        <strain evidence="14">4086291</strain>
    </source>
</reference>
<keyword evidence="5" id="KW-0406">Ion transport</keyword>
<keyword evidence="3 12" id="KW-0812">Transmembrane</keyword>
<dbReference type="SUPFAM" id="SSF53850">
    <property type="entry name" value="Periplasmic binding protein-like II"/>
    <property type="match status" value="1"/>
</dbReference>
<dbReference type="PANTHER" id="PTHR18966">
    <property type="entry name" value="IONOTROPIC GLUTAMATE RECEPTOR"/>
    <property type="match status" value="1"/>
</dbReference>
<comment type="subcellular location">
    <subcellularLocation>
        <location evidence="1">Membrane</location>
        <topology evidence="1">Multi-pass membrane protein</topology>
    </subcellularLocation>
</comment>
<evidence type="ECO:0000256" key="7">
    <source>
        <dbReference type="ARBA" id="ARBA00023170"/>
    </source>
</evidence>
<gene>
    <name evidence="14" type="ORF">BU14_0199s0002</name>
</gene>
<keyword evidence="7" id="KW-0675">Receptor</keyword>
<dbReference type="GO" id="GO:0015276">
    <property type="term" value="F:ligand-gated monoatomic ion channel activity"/>
    <property type="evidence" value="ECO:0007669"/>
    <property type="project" value="InterPro"/>
</dbReference>
<evidence type="ECO:0000256" key="2">
    <source>
        <dbReference type="ARBA" id="ARBA00022448"/>
    </source>
</evidence>
<keyword evidence="9" id="KW-1071">Ligand-gated ion channel</keyword>
<evidence type="ECO:0000259" key="13">
    <source>
        <dbReference type="SMART" id="SM00079"/>
    </source>
</evidence>
<dbReference type="OrthoDB" id="5984008at2759"/>
<evidence type="ECO:0000256" key="11">
    <source>
        <dbReference type="SAM" id="MobiDB-lite"/>
    </source>
</evidence>
<evidence type="ECO:0000256" key="4">
    <source>
        <dbReference type="ARBA" id="ARBA00022989"/>
    </source>
</evidence>
<feature type="transmembrane region" description="Helical" evidence="12">
    <location>
        <begin position="856"/>
        <end position="874"/>
    </location>
</feature>
<evidence type="ECO:0000256" key="6">
    <source>
        <dbReference type="ARBA" id="ARBA00023136"/>
    </source>
</evidence>
<evidence type="ECO:0000256" key="12">
    <source>
        <dbReference type="SAM" id="Phobius"/>
    </source>
</evidence>
<evidence type="ECO:0000313" key="14">
    <source>
        <dbReference type="EMBL" id="OSX76295.1"/>
    </source>
</evidence>
<dbReference type="InterPro" id="IPR028082">
    <property type="entry name" value="Peripla_BP_I"/>
</dbReference>
<keyword evidence="6 12" id="KW-0472">Membrane</keyword>
<dbReference type="Proteomes" id="UP000218209">
    <property type="component" value="Unassembled WGS sequence"/>
</dbReference>
<evidence type="ECO:0000256" key="8">
    <source>
        <dbReference type="ARBA" id="ARBA00023180"/>
    </source>
</evidence>
<feature type="transmembrane region" description="Helical" evidence="12">
    <location>
        <begin position="818"/>
        <end position="836"/>
    </location>
</feature>
<dbReference type="InterPro" id="IPR015683">
    <property type="entry name" value="Ionotropic_Glu_rcpt"/>
</dbReference>
<evidence type="ECO:0000256" key="10">
    <source>
        <dbReference type="ARBA" id="ARBA00023303"/>
    </source>
</evidence>
<dbReference type="GO" id="GO:0016020">
    <property type="term" value="C:membrane"/>
    <property type="evidence" value="ECO:0007669"/>
    <property type="project" value="UniProtKB-SubCell"/>
</dbReference>
<evidence type="ECO:0000313" key="15">
    <source>
        <dbReference type="Proteomes" id="UP000218209"/>
    </source>
</evidence>
<dbReference type="InterPro" id="IPR001828">
    <property type="entry name" value="ANF_lig-bd_rcpt"/>
</dbReference>
<dbReference type="Pfam" id="PF01094">
    <property type="entry name" value="ANF_receptor"/>
    <property type="match status" value="1"/>
</dbReference>
<evidence type="ECO:0000256" key="3">
    <source>
        <dbReference type="ARBA" id="ARBA00022692"/>
    </source>
</evidence>
<keyword evidence="10" id="KW-0407">Ion channel</keyword>
<feature type="transmembrane region" description="Helical" evidence="12">
    <location>
        <begin position="886"/>
        <end position="907"/>
    </location>
</feature>
<keyword evidence="2" id="KW-0813">Transport</keyword>
<dbReference type="AlphaFoldDB" id="A0A1X6P6C5"/>
<evidence type="ECO:0000256" key="1">
    <source>
        <dbReference type="ARBA" id="ARBA00004141"/>
    </source>
</evidence>
<organism evidence="14 15">
    <name type="scientific">Porphyra umbilicalis</name>
    <name type="common">Purple laver</name>
    <name type="synonym">Red alga</name>
    <dbReference type="NCBI Taxonomy" id="2786"/>
    <lineage>
        <taxon>Eukaryota</taxon>
        <taxon>Rhodophyta</taxon>
        <taxon>Bangiophyceae</taxon>
        <taxon>Bangiales</taxon>
        <taxon>Bangiaceae</taxon>
        <taxon>Porphyra</taxon>
    </lineage>
</organism>
<name>A0A1X6P6C5_PORUM</name>
<dbReference type="SUPFAM" id="SSF53822">
    <property type="entry name" value="Periplasmic binding protein-like I"/>
    <property type="match status" value="1"/>
</dbReference>
<protein>
    <recommendedName>
        <fullName evidence="13">Ionotropic glutamate receptor C-terminal domain-containing protein</fullName>
    </recommendedName>
</protein>
<keyword evidence="15" id="KW-1185">Reference proteome</keyword>